<dbReference type="OrthoDB" id="9815002at2"/>
<accession>B8I8G0</accession>
<dbReference type="KEGG" id="cce:Ccel_0815"/>
<dbReference type="Proteomes" id="UP000001349">
    <property type="component" value="Chromosome"/>
</dbReference>
<dbReference type="Pfam" id="PF01464">
    <property type="entry name" value="SLT"/>
    <property type="match status" value="1"/>
</dbReference>
<protein>
    <submittedName>
        <fullName evidence="2">Lytic transglycosylase catalytic</fullName>
    </submittedName>
</protein>
<dbReference type="CDD" id="cd00254">
    <property type="entry name" value="LT-like"/>
    <property type="match status" value="1"/>
</dbReference>
<proteinExistence type="predicted"/>
<name>B8I8G0_RUMCH</name>
<dbReference type="PANTHER" id="PTHR37423">
    <property type="entry name" value="SOLUBLE LYTIC MUREIN TRANSGLYCOSYLASE-RELATED"/>
    <property type="match status" value="1"/>
</dbReference>
<dbReference type="PANTHER" id="PTHR37423:SF2">
    <property type="entry name" value="MEMBRANE-BOUND LYTIC MUREIN TRANSGLYCOSYLASE C"/>
    <property type="match status" value="1"/>
</dbReference>
<gene>
    <name evidence="2" type="ordered locus">Ccel_0815</name>
</gene>
<evidence type="ECO:0000259" key="1">
    <source>
        <dbReference type="Pfam" id="PF01464"/>
    </source>
</evidence>
<dbReference type="RefSeq" id="WP_015924355.1">
    <property type="nucleotide sequence ID" value="NC_011898.1"/>
</dbReference>
<dbReference type="eggNOG" id="COG0741">
    <property type="taxonomic scope" value="Bacteria"/>
</dbReference>
<dbReference type="EMBL" id="CP001348">
    <property type="protein sequence ID" value="ACL75193.1"/>
    <property type="molecule type" value="Genomic_DNA"/>
</dbReference>
<dbReference type="InterPro" id="IPR023346">
    <property type="entry name" value="Lysozyme-like_dom_sf"/>
</dbReference>
<organism evidence="2 3">
    <name type="scientific">Ruminiclostridium cellulolyticum (strain ATCC 35319 / DSM 5812 / JCM 6584 / H10)</name>
    <name type="common">Clostridium cellulolyticum</name>
    <dbReference type="NCBI Taxonomy" id="394503"/>
    <lineage>
        <taxon>Bacteria</taxon>
        <taxon>Bacillati</taxon>
        <taxon>Bacillota</taxon>
        <taxon>Clostridia</taxon>
        <taxon>Eubacteriales</taxon>
        <taxon>Oscillospiraceae</taxon>
        <taxon>Ruminiclostridium</taxon>
    </lineage>
</organism>
<dbReference type="CAZy" id="GH23">
    <property type="family name" value="Glycoside Hydrolase Family 23"/>
</dbReference>
<dbReference type="InterPro" id="IPR008258">
    <property type="entry name" value="Transglycosylase_SLT_dom_1"/>
</dbReference>
<dbReference type="HOGENOM" id="CLU_065765_4_2_9"/>
<dbReference type="AlphaFoldDB" id="B8I8G0"/>
<feature type="domain" description="Transglycosylase SLT" evidence="1">
    <location>
        <begin position="110"/>
        <end position="216"/>
    </location>
</feature>
<evidence type="ECO:0000313" key="3">
    <source>
        <dbReference type="Proteomes" id="UP000001349"/>
    </source>
</evidence>
<dbReference type="Gene3D" id="1.10.530.10">
    <property type="match status" value="1"/>
</dbReference>
<dbReference type="SUPFAM" id="SSF53955">
    <property type="entry name" value="Lysozyme-like"/>
    <property type="match status" value="1"/>
</dbReference>
<reference evidence="2 3" key="1">
    <citation type="submission" date="2009-01" db="EMBL/GenBank/DDBJ databases">
        <title>Complete sequence of Clostridium cellulolyticum H10.</title>
        <authorList>
            <consortium name="US DOE Joint Genome Institute"/>
            <person name="Lucas S."/>
            <person name="Copeland A."/>
            <person name="Lapidus A."/>
            <person name="Glavina del Rio T."/>
            <person name="Dalin E."/>
            <person name="Tice H."/>
            <person name="Bruce D."/>
            <person name="Goodwin L."/>
            <person name="Pitluck S."/>
            <person name="Chertkov O."/>
            <person name="Saunders E."/>
            <person name="Brettin T."/>
            <person name="Detter J.C."/>
            <person name="Han C."/>
            <person name="Larimer F."/>
            <person name="Land M."/>
            <person name="Hauser L."/>
            <person name="Kyrpides N."/>
            <person name="Ivanova N."/>
            <person name="Zhou J."/>
            <person name="Richardson P."/>
        </authorList>
    </citation>
    <scope>NUCLEOTIDE SEQUENCE [LARGE SCALE GENOMIC DNA]</scope>
    <source>
        <strain evidence="3">ATCC 35319 / DSM 5812 / JCM 6584 / H10</strain>
    </source>
</reference>
<keyword evidence="3" id="KW-1185">Reference proteome</keyword>
<sequence>MNIDIDAIFKQKLAEIENRLAGIPGMNIGSSVNSEIPFQKYLDDATQSGLINPLSGLEDNPLKDTSLTDLLGQLDNSNTGNILKARTALANSKAYIPTDISELMNLINSCIDSASAKYGVDKELIRAVIKQESSFDTTAISKAGAQGLMQLMPGTAEGLGVKDPFDILQNIDGGTRYLKYQLERFDGDISLALAAYNAGPNSVDKYGGIPPYTETQNYVKNVTDYYNQYKMSASR</sequence>
<dbReference type="STRING" id="394503.Ccel_0815"/>
<evidence type="ECO:0000313" key="2">
    <source>
        <dbReference type="EMBL" id="ACL75193.1"/>
    </source>
</evidence>